<dbReference type="EMBL" id="JAVFWL010000001">
    <property type="protein sequence ID" value="KAK6730574.1"/>
    <property type="molecule type" value="Genomic_DNA"/>
</dbReference>
<keyword evidence="2" id="KW-1185">Reference proteome</keyword>
<accession>A0ABR1BZ42</accession>
<comment type="caution">
    <text evidence="1">The sequence shown here is derived from an EMBL/GenBank/DDBJ whole genome shotgun (WGS) entry which is preliminary data.</text>
</comment>
<evidence type="ECO:0000313" key="2">
    <source>
        <dbReference type="Proteomes" id="UP001303046"/>
    </source>
</evidence>
<evidence type="ECO:0000313" key="1">
    <source>
        <dbReference type="EMBL" id="KAK6730574.1"/>
    </source>
</evidence>
<organism evidence="1 2">
    <name type="scientific">Necator americanus</name>
    <name type="common">Human hookworm</name>
    <dbReference type="NCBI Taxonomy" id="51031"/>
    <lineage>
        <taxon>Eukaryota</taxon>
        <taxon>Metazoa</taxon>
        <taxon>Ecdysozoa</taxon>
        <taxon>Nematoda</taxon>
        <taxon>Chromadorea</taxon>
        <taxon>Rhabditida</taxon>
        <taxon>Rhabditina</taxon>
        <taxon>Rhabditomorpha</taxon>
        <taxon>Strongyloidea</taxon>
        <taxon>Ancylostomatidae</taxon>
        <taxon>Bunostominae</taxon>
        <taxon>Necator</taxon>
    </lineage>
</organism>
<reference evidence="1 2" key="1">
    <citation type="submission" date="2023-08" db="EMBL/GenBank/DDBJ databases">
        <title>A Necator americanus chromosomal reference genome.</title>
        <authorList>
            <person name="Ilik V."/>
            <person name="Petrzelkova K.J."/>
            <person name="Pardy F."/>
            <person name="Fuh T."/>
            <person name="Niatou-Singa F.S."/>
            <person name="Gouil Q."/>
            <person name="Baker L."/>
            <person name="Ritchie M.E."/>
            <person name="Jex A.R."/>
            <person name="Gazzola D."/>
            <person name="Li H."/>
            <person name="Toshio Fujiwara R."/>
            <person name="Zhan B."/>
            <person name="Aroian R.V."/>
            <person name="Pafco B."/>
            <person name="Schwarz E.M."/>
        </authorList>
    </citation>
    <scope>NUCLEOTIDE SEQUENCE [LARGE SCALE GENOMIC DNA]</scope>
    <source>
        <strain evidence="1 2">Aroian</strain>
        <tissue evidence="1">Whole animal</tissue>
    </source>
</reference>
<protein>
    <submittedName>
        <fullName evidence="1">Uncharacterized protein</fullName>
    </submittedName>
</protein>
<sequence>MEDPNTGLKLMASGSSDMRLRVREEVDDWRRLRRQLAGWRAAALTAAFLANSRGKPGIGVDSAVAAMATASFGKPTKKIVVENVKEKKLSINYDTEEDLFVEVADANEDDGVSILSHTSVIKEQEKAIDINPLGMGWTLGMRQRFLLEFVIVEVLEDVLAYRTTCGG</sequence>
<dbReference type="Proteomes" id="UP001303046">
    <property type="component" value="Unassembled WGS sequence"/>
</dbReference>
<gene>
    <name evidence="1" type="primary">Necator_chrI.g3318</name>
    <name evidence="1" type="ORF">RB195_007189</name>
</gene>
<name>A0ABR1BZ42_NECAM</name>
<proteinExistence type="predicted"/>